<evidence type="ECO:0000256" key="2">
    <source>
        <dbReference type="SAM" id="MobiDB-lite"/>
    </source>
</evidence>
<evidence type="ECO:0000256" key="1">
    <source>
        <dbReference type="ARBA" id="ARBA00005662"/>
    </source>
</evidence>
<accession>A0ABD3QYP6</accession>
<protein>
    <recommendedName>
        <fullName evidence="3">Capsule synthesis protein CapA domain-containing protein</fullName>
    </recommendedName>
</protein>
<comment type="similarity">
    <text evidence="1">Belongs to the CapA family.</text>
</comment>
<dbReference type="PANTHER" id="PTHR33393:SF11">
    <property type="entry name" value="POLYGLUTAMINE SYNTHESIS ACCESSORY PROTEIN RV0574C-RELATED"/>
    <property type="match status" value="1"/>
</dbReference>
<dbReference type="InterPro" id="IPR019079">
    <property type="entry name" value="Capsule_synth_CapA"/>
</dbReference>
<dbReference type="PANTHER" id="PTHR33393">
    <property type="entry name" value="POLYGLUTAMINE SYNTHESIS ACCESSORY PROTEIN RV0574C-RELATED"/>
    <property type="match status" value="1"/>
</dbReference>
<comment type="caution">
    <text evidence="4">The sequence shown here is derived from an EMBL/GenBank/DDBJ whole genome shotgun (WGS) entry which is preliminary data.</text>
</comment>
<gene>
    <name evidence="4" type="ORF">HJC23_009104</name>
</gene>
<dbReference type="Pfam" id="PF09587">
    <property type="entry name" value="PGA_cap"/>
    <property type="match status" value="1"/>
</dbReference>
<dbReference type="InterPro" id="IPR029052">
    <property type="entry name" value="Metallo-depent_PP-like"/>
</dbReference>
<reference evidence="4 5" key="1">
    <citation type="journal article" date="2020" name="G3 (Bethesda)">
        <title>Improved Reference Genome for Cyclotella cryptica CCMP332, a Model for Cell Wall Morphogenesis, Salinity Adaptation, and Lipid Production in Diatoms (Bacillariophyta).</title>
        <authorList>
            <person name="Roberts W.R."/>
            <person name="Downey K.M."/>
            <person name="Ruck E.C."/>
            <person name="Traller J.C."/>
            <person name="Alverson A.J."/>
        </authorList>
    </citation>
    <scope>NUCLEOTIDE SEQUENCE [LARGE SCALE GENOMIC DNA]</scope>
    <source>
        <strain evidence="4 5">CCMP332</strain>
    </source>
</reference>
<dbReference type="EMBL" id="JABMIG020000003">
    <property type="protein sequence ID" value="KAL3805397.1"/>
    <property type="molecule type" value="Genomic_DNA"/>
</dbReference>
<evidence type="ECO:0000259" key="3">
    <source>
        <dbReference type="SMART" id="SM00854"/>
    </source>
</evidence>
<evidence type="ECO:0000313" key="4">
    <source>
        <dbReference type="EMBL" id="KAL3805397.1"/>
    </source>
</evidence>
<dbReference type="AlphaFoldDB" id="A0ABD3QYP6"/>
<sequence>MHIPAIKTTSAPTLLRILFNGGDNMLGRAVQLSFPVQSPHEELLRDSCTAEHYLNLCLHPTATNDHEAVMSLEEIRRANMHGTYLWGDYLKLTLNQPPDLRLMNLETALTRSIDNDDIPWEKGINYHFHLDNFKGVMEGYQAVPHARQEEHGDDDIKGQKAKEDAAEKLRKTSNSSPLCITLANNHIIDFGRQAFVEETLPFLNSYTKQCQGFAQFAGAGSNIHEASRPAHWTLNLPSTNDEVKQVEVYVMAAGSMDSGVPRQWGAATDSAGVFQLPRLDSMHAVNDAVDLLKYWMGIHGIAPTKLPSSKSLVILSVHWGPNWAYRYSGDNQKFRREFAHACIDQCGVDIIYGHSSHHIRGIEGYNGKLIIYGAGDLINDYEGFANAGDEKYCKFGALFLADFCIETKDLYRLTLVPTFMNRLQLKLLCPSDSSVRDIWNPRNRTNDRGSNIEHASCLCTAINDLTKLDAGSKQGLKLRLSKDPVCNESEYVLVYP</sequence>
<feature type="region of interest" description="Disordered" evidence="2">
    <location>
        <begin position="147"/>
        <end position="169"/>
    </location>
</feature>
<organism evidence="4 5">
    <name type="scientific">Cyclotella cryptica</name>
    <dbReference type="NCBI Taxonomy" id="29204"/>
    <lineage>
        <taxon>Eukaryota</taxon>
        <taxon>Sar</taxon>
        <taxon>Stramenopiles</taxon>
        <taxon>Ochrophyta</taxon>
        <taxon>Bacillariophyta</taxon>
        <taxon>Coscinodiscophyceae</taxon>
        <taxon>Thalassiosirophycidae</taxon>
        <taxon>Stephanodiscales</taxon>
        <taxon>Stephanodiscaceae</taxon>
        <taxon>Cyclotella</taxon>
    </lineage>
</organism>
<evidence type="ECO:0000313" key="5">
    <source>
        <dbReference type="Proteomes" id="UP001516023"/>
    </source>
</evidence>
<dbReference type="Proteomes" id="UP001516023">
    <property type="component" value="Unassembled WGS sequence"/>
</dbReference>
<dbReference type="SUPFAM" id="SSF56300">
    <property type="entry name" value="Metallo-dependent phosphatases"/>
    <property type="match status" value="1"/>
</dbReference>
<feature type="domain" description="Capsule synthesis protein CapA" evidence="3">
    <location>
        <begin position="77"/>
        <end position="381"/>
    </location>
</feature>
<keyword evidence="5" id="KW-1185">Reference proteome</keyword>
<proteinExistence type="inferred from homology"/>
<name>A0ABD3QYP6_9STRA</name>
<dbReference type="InterPro" id="IPR052169">
    <property type="entry name" value="CW_Biosynth-Accessory"/>
</dbReference>
<dbReference type="SMART" id="SM00854">
    <property type="entry name" value="PGA_cap"/>
    <property type="match status" value="1"/>
</dbReference>